<dbReference type="EC" id="2.7.13.3" evidence="3"/>
<evidence type="ECO:0000256" key="4">
    <source>
        <dbReference type="ARBA" id="ARBA00022475"/>
    </source>
</evidence>
<keyword evidence="10" id="KW-0902">Two-component regulatory system</keyword>
<dbReference type="EMBL" id="DRND01000075">
    <property type="protein sequence ID" value="HFC46413.1"/>
    <property type="molecule type" value="Genomic_DNA"/>
</dbReference>
<evidence type="ECO:0000256" key="10">
    <source>
        <dbReference type="ARBA" id="ARBA00023012"/>
    </source>
</evidence>
<evidence type="ECO:0000256" key="9">
    <source>
        <dbReference type="ARBA" id="ARBA00022840"/>
    </source>
</evidence>
<evidence type="ECO:0000256" key="7">
    <source>
        <dbReference type="ARBA" id="ARBA00022741"/>
    </source>
</evidence>
<evidence type="ECO:0000256" key="5">
    <source>
        <dbReference type="ARBA" id="ARBA00022553"/>
    </source>
</evidence>
<dbReference type="CDD" id="cd06225">
    <property type="entry name" value="HAMP"/>
    <property type="match status" value="1"/>
</dbReference>
<dbReference type="PROSITE" id="PS50885">
    <property type="entry name" value="HAMP"/>
    <property type="match status" value="1"/>
</dbReference>
<keyword evidence="5" id="KW-0597">Phosphoprotein</keyword>
<dbReference type="PANTHER" id="PTHR45528">
    <property type="entry name" value="SENSOR HISTIDINE KINASE CPXA"/>
    <property type="match status" value="1"/>
</dbReference>
<feature type="transmembrane region" description="Helical" evidence="13">
    <location>
        <begin position="9"/>
        <end position="31"/>
    </location>
</feature>
<dbReference type="Gene3D" id="6.10.340.10">
    <property type="match status" value="1"/>
</dbReference>
<dbReference type="SUPFAM" id="SSF158472">
    <property type="entry name" value="HAMP domain-like"/>
    <property type="match status" value="1"/>
</dbReference>
<organism evidence="15">
    <name type="scientific">Dissulfuribacter thermophilus</name>
    <dbReference type="NCBI Taxonomy" id="1156395"/>
    <lineage>
        <taxon>Bacteria</taxon>
        <taxon>Pseudomonadati</taxon>
        <taxon>Thermodesulfobacteriota</taxon>
        <taxon>Dissulfuribacteria</taxon>
        <taxon>Dissulfuribacterales</taxon>
        <taxon>Dissulfuribacteraceae</taxon>
        <taxon>Dissulfuribacter</taxon>
    </lineage>
</organism>
<feature type="transmembrane region" description="Helical" evidence="13">
    <location>
        <begin position="157"/>
        <end position="182"/>
    </location>
</feature>
<evidence type="ECO:0000256" key="12">
    <source>
        <dbReference type="SAM" id="Coils"/>
    </source>
</evidence>
<evidence type="ECO:0000256" key="6">
    <source>
        <dbReference type="ARBA" id="ARBA00022679"/>
    </source>
</evidence>
<dbReference type="GO" id="GO:0005886">
    <property type="term" value="C:plasma membrane"/>
    <property type="evidence" value="ECO:0007669"/>
    <property type="project" value="UniProtKB-SubCell"/>
</dbReference>
<gene>
    <name evidence="15" type="ORF">ENJ63_00850</name>
</gene>
<dbReference type="GO" id="GO:0000155">
    <property type="term" value="F:phosphorelay sensor kinase activity"/>
    <property type="evidence" value="ECO:0007669"/>
    <property type="project" value="TreeGrafter"/>
</dbReference>
<keyword evidence="13" id="KW-0812">Transmembrane</keyword>
<evidence type="ECO:0000259" key="14">
    <source>
        <dbReference type="PROSITE" id="PS50885"/>
    </source>
</evidence>
<evidence type="ECO:0000256" key="11">
    <source>
        <dbReference type="ARBA" id="ARBA00023136"/>
    </source>
</evidence>
<keyword evidence="6" id="KW-0808">Transferase</keyword>
<keyword evidence="12" id="KW-0175">Coiled coil</keyword>
<feature type="non-terminal residue" evidence="15">
    <location>
        <position position="255"/>
    </location>
</feature>
<dbReference type="InterPro" id="IPR050398">
    <property type="entry name" value="HssS/ArlS-like"/>
</dbReference>
<dbReference type="PANTHER" id="PTHR45528:SF1">
    <property type="entry name" value="SENSOR HISTIDINE KINASE CPXA"/>
    <property type="match status" value="1"/>
</dbReference>
<proteinExistence type="predicted"/>
<keyword evidence="9" id="KW-0067">ATP-binding</keyword>
<feature type="coiled-coil region" evidence="12">
    <location>
        <begin position="210"/>
        <end position="241"/>
    </location>
</feature>
<evidence type="ECO:0000256" key="1">
    <source>
        <dbReference type="ARBA" id="ARBA00000085"/>
    </source>
</evidence>
<keyword evidence="8" id="KW-0418">Kinase</keyword>
<protein>
    <recommendedName>
        <fullName evidence="3">histidine kinase</fullName>
        <ecNumber evidence="3">2.7.13.3</ecNumber>
    </recommendedName>
</protein>
<evidence type="ECO:0000256" key="13">
    <source>
        <dbReference type="SAM" id="Phobius"/>
    </source>
</evidence>
<keyword evidence="13" id="KW-1133">Transmembrane helix</keyword>
<reference evidence="15" key="1">
    <citation type="journal article" date="2020" name="mSystems">
        <title>Genome- and Community-Level Interaction Insights into Carbon Utilization and Element Cycling Functions of Hydrothermarchaeota in Hydrothermal Sediment.</title>
        <authorList>
            <person name="Zhou Z."/>
            <person name="Liu Y."/>
            <person name="Xu W."/>
            <person name="Pan J."/>
            <person name="Luo Z.H."/>
            <person name="Li M."/>
        </authorList>
    </citation>
    <scope>NUCLEOTIDE SEQUENCE [LARGE SCALE GENOMIC DNA]</scope>
    <source>
        <strain evidence="15">HyVt-503</strain>
    </source>
</reference>
<keyword evidence="7" id="KW-0547">Nucleotide-binding</keyword>
<evidence type="ECO:0000313" key="15">
    <source>
        <dbReference type="EMBL" id="HFC46413.1"/>
    </source>
</evidence>
<dbReference type="Proteomes" id="UP000885797">
    <property type="component" value="Unassembled WGS sequence"/>
</dbReference>
<evidence type="ECO:0000256" key="3">
    <source>
        <dbReference type="ARBA" id="ARBA00012438"/>
    </source>
</evidence>
<comment type="catalytic activity">
    <reaction evidence="1">
        <text>ATP + protein L-histidine = ADP + protein N-phospho-L-histidine.</text>
        <dbReference type="EC" id="2.7.13.3"/>
    </reaction>
</comment>
<dbReference type="InterPro" id="IPR003660">
    <property type="entry name" value="HAMP_dom"/>
</dbReference>
<sequence length="255" mass="28373">MRLRLAPKIVCIFLIAEAMSLLTLSFVFIHYGQNLITSEIEERGDAVAHFLAQLSTYPVLAWNPDLIMDSAKVVMLQKDVVGLEILGNKGQPLVELGKRESPHGVMVFSADILGESQKFTDEEAVIGNLSQVTEKLGVVRIYMGLEDLKKDIRSLKLTVFSIAALTFLITVLIGAYSVHYFVARPLRKLMEGVKRVSSGDLDTITEINTADELEKLSEAFNKMLVALKANLKKRIEETEYEAMEQNLVILGELSS</sequence>
<accession>A0A7V2SV08</accession>
<evidence type="ECO:0000256" key="2">
    <source>
        <dbReference type="ARBA" id="ARBA00004651"/>
    </source>
</evidence>
<dbReference type="GO" id="GO:0005524">
    <property type="term" value="F:ATP binding"/>
    <property type="evidence" value="ECO:0007669"/>
    <property type="project" value="UniProtKB-KW"/>
</dbReference>
<feature type="domain" description="HAMP" evidence="14">
    <location>
        <begin position="180"/>
        <end position="232"/>
    </location>
</feature>
<name>A0A7V2SV08_9BACT</name>
<keyword evidence="11 13" id="KW-0472">Membrane</keyword>
<dbReference type="AlphaFoldDB" id="A0A7V2SV08"/>
<comment type="subcellular location">
    <subcellularLocation>
        <location evidence="2">Cell membrane</location>
        <topology evidence="2">Multi-pass membrane protein</topology>
    </subcellularLocation>
</comment>
<dbReference type="Pfam" id="PF00672">
    <property type="entry name" value="HAMP"/>
    <property type="match status" value="1"/>
</dbReference>
<keyword evidence="4" id="KW-1003">Cell membrane</keyword>
<dbReference type="SMART" id="SM00304">
    <property type="entry name" value="HAMP"/>
    <property type="match status" value="1"/>
</dbReference>
<evidence type="ECO:0000256" key="8">
    <source>
        <dbReference type="ARBA" id="ARBA00022777"/>
    </source>
</evidence>
<comment type="caution">
    <text evidence="15">The sequence shown here is derived from an EMBL/GenBank/DDBJ whole genome shotgun (WGS) entry which is preliminary data.</text>
</comment>